<accession>A0A4C2A339</accession>
<keyword evidence="2" id="KW-1185">Reference proteome</keyword>
<reference evidence="1 2" key="1">
    <citation type="journal article" date="2019" name="Commun. Biol.">
        <title>The bagworm genome reveals a unique fibroin gene that provides high tensile strength.</title>
        <authorList>
            <person name="Kono N."/>
            <person name="Nakamura H."/>
            <person name="Ohtoshi R."/>
            <person name="Tomita M."/>
            <person name="Numata K."/>
            <person name="Arakawa K."/>
        </authorList>
    </citation>
    <scope>NUCLEOTIDE SEQUENCE [LARGE SCALE GENOMIC DNA]</scope>
</reference>
<evidence type="ECO:0000313" key="2">
    <source>
        <dbReference type="Proteomes" id="UP000299102"/>
    </source>
</evidence>
<dbReference type="Proteomes" id="UP000299102">
    <property type="component" value="Unassembled WGS sequence"/>
</dbReference>
<dbReference type="EMBL" id="BGZK01002470">
    <property type="protein sequence ID" value="GBP94172.1"/>
    <property type="molecule type" value="Genomic_DNA"/>
</dbReference>
<sequence>MPAVSGYTLNPLAYRWKRHVVAVGRASRSRRESTQIRLNNRVHQQRASRQIIGVNYCRVSCAARAGRGGAGGVGHSITEGGLHAARVFFSCLC</sequence>
<evidence type="ECO:0000313" key="1">
    <source>
        <dbReference type="EMBL" id="GBP94172.1"/>
    </source>
</evidence>
<organism evidence="1 2">
    <name type="scientific">Eumeta variegata</name>
    <name type="common">Bagworm moth</name>
    <name type="synonym">Eumeta japonica</name>
    <dbReference type="NCBI Taxonomy" id="151549"/>
    <lineage>
        <taxon>Eukaryota</taxon>
        <taxon>Metazoa</taxon>
        <taxon>Ecdysozoa</taxon>
        <taxon>Arthropoda</taxon>
        <taxon>Hexapoda</taxon>
        <taxon>Insecta</taxon>
        <taxon>Pterygota</taxon>
        <taxon>Neoptera</taxon>
        <taxon>Endopterygota</taxon>
        <taxon>Lepidoptera</taxon>
        <taxon>Glossata</taxon>
        <taxon>Ditrysia</taxon>
        <taxon>Tineoidea</taxon>
        <taxon>Psychidae</taxon>
        <taxon>Oiketicinae</taxon>
        <taxon>Eumeta</taxon>
    </lineage>
</organism>
<dbReference type="AlphaFoldDB" id="A0A4C2A339"/>
<name>A0A4C2A339_EUMVA</name>
<protein>
    <submittedName>
        <fullName evidence="1">Uncharacterized protein</fullName>
    </submittedName>
</protein>
<proteinExistence type="predicted"/>
<comment type="caution">
    <text evidence="1">The sequence shown here is derived from an EMBL/GenBank/DDBJ whole genome shotgun (WGS) entry which is preliminary data.</text>
</comment>
<gene>
    <name evidence="1" type="ORF">EVAR_66079_1</name>
</gene>